<comment type="similarity">
    <text evidence="1">Belongs to the peptidase M24A family. Methionine aminopeptidase type 1 subfamily.</text>
</comment>
<protein>
    <recommendedName>
        <fullName evidence="2">C6H2-type domain-containing protein</fullName>
    </recommendedName>
</protein>
<dbReference type="GO" id="GO:0008270">
    <property type="term" value="F:zinc ion binding"/>
    <property type="evidence" value="ECO:0007669"/>
    <property type="project" value="UniProtKB-KW"/>
</dbReference>
<dbReference type="OrthoDB" id="3209743at2759"/>
<dbReference type="Gene3D" id="6.10.140.2220">
    <property type="match status" value="1"/>
</dbReference>
<sequence>MTTCAGCGEKEASRLECPNCKKLGIKGSFFCDQDCFKKSWVSHYTCW</sequence>
<reference evidence="3" key="1">
    <citation type="submission" date="2013-07" db="EMBL/GenBank/DDBJ databases">
        <title>The Genome Sequence of Cryptococcus dejecticola CBS10117.</title>
        <authorList>
            <consortium name="The Broad Institute Genome Sequencing Platform"/>
            <person name="Cuomo C."/>
            <person name="Litvintseva A."/>
            <person name="Chen Y."/>
            <person name="Heitman J."/>
            <person name="Sun S."/>
            <person name="Springer D."/>
            <person name="Dromer F."/>
            <person name="Young S.K."/>
            <person name="Zeng Q."/>
            <person name="Gargeya S."/>
            <person name="Fitzgerald M."/>
            <person name="Abouelleil A."/>
            <person name="Alvarado L."/>
            <person name="Berlin A.M."/>
            <person name="Chapman S.B."/>
            <person name="Dewar J."/>
            <person name="Goldberg J."/>
            <person name="Griggs A."/>
            <person name="Gujja S."/>
            <person name="Hansen M."/>
            <person name="Howarth C."/>
            <person name="Imamovic A."/>
            <person name="Larimer J."/>
            <person name="McCowan C."/>
            <person name="Murphy C."/>
            <person name="Pearson M."/>
            <person name="Priest M."/>
            <person name="Roberts A."/>
            <person name="Saif S."/>
            <person name="Shea T."/>
            <person name="Sykes S."/>
            <person name="Wortman J."/>
            <person name="Nusbaum C."/>
            <person name="Birren B."/>
        </authorList>
    </citation>
    <scope>NUCLEOTIDE SEQUENCE [LARGE SCALE GENOMIC DNA]</scope>
    <source>
        <strain evidence="3">CBS 10117</strain>
    </source>
</reference>
<organism evidence="3">
    <name type="scientific">Kwoniella dejecticola CBS 10117</name>
    <dbReference type="NCBI Taxonomy" id="1296121"/>
    <lineage>
        <taxon>Eukaryota</taxon>
        <taxon>Fungi</taxon>
        <taxon>Dikarya</taxon>
        <taxon>Basidiomycota</taxon>
        <taxon>Agaricomycotina</taxon>
        <taxon>Tremellomycetes</taxon>
        <taxon>Tremellales</taxon>
        <taxon>Cryptococcaceae</taxon>
        <taxon>Kwoniella</taxon>
    </lineage>
</organism>
<feature type="domain" description="C6H2-type" evidence="2">
    <location>
        <begin position="1"/>
        <end position="47"/>
    </location>
</feature>
<keyword evidence="1" id="KW-0862">Zinc</keyword>
<keyword evidence="1" id="KW-0863">Zinc-finger</keyword>
<dbReference type="VEuPathDB" id="FungiDB:I303_03537"/>
<evidence type="ECO:0000259" key="2">
    <source>
        <dbReference type="PROSITE" id="PS52013"/>
    </source>
</evidence>
<gene>
    <name evidence="3" type="ORF">I303_03537</name>
</gene>
<name>A0A1A6A6Z1_9TREE</name>
<keyword evidence="1" id="KW-0479">Metal-binding</keyword>
<dbReference type="PROSITE" id="PS52013">
    <property type="entry name" value="ZF_C6H2"/>
    <property type="match status" value="1"/>
</dbReference>
<dbReference type="InterPro" id="IPR031615">
    <property type="entry name" value="Zfn-C6H2"/>
</dbReference>
<evidence type="ECO:0000313" key="3">
    <source>
        <dbReference type="EMBL" id="OBR85824.1"/>
    </source>
</evidence>
<evidence type="ECO:0000256" key="1">
    <source>
        <dbReference type="PROSITE-ProRule" id="PRU01357"/>
    </source>
</evidence>
<accession>A0A1A6A6Z1</accession>
<dbReference type="Pfam" id="PF15801">
    <property type="entry name" value="zf-C6H2"/>
    <property type="match status" value="1"/>
</dbReference>
<dbReference type="AlphaFoldDB" id="A0A1A6A6Z1"/>
<proteinExistence type="inferred from homology"/>
<dbReference type="EMBL" id="KI894030">
    <property type="protein sequence ID" value="OBR85824.1"/>
    <property type="molecule type" value="Genomic_DNA"/>
</dbReference>
<dbReference type="STRING" id="1296121.A0A1A6A6Z1"/>